<reference evidence="6" key="1">
    <citation type="submission" date="2010-11" db="EMBL/GenBank/DDBJ databases">
        <title>The genome sequence of Microbotryum violaceum strain p1A1 Lamole.</title>
        <authorList>
            <person name="Cuomo C."/>
            <person name="Perlin M."/>
            <person name="Young S.K."/>
            <person name="Zeng Q."/>
            <person name="Gargeya S."/>
            <person name="Alvarado L."/>
            <person name="Berlin A."/>
            <person name="Chapman S.B."/>
            <person name="Chen Z."/>
            <person name="Freedman E."/>
            <person name="Gellesch M."/>
            <person name="Goldberg J."/>
            <person name="Griggs A."/>
            <person name="Gujja S."/>
            <person name="Heilman E."/>
            <person name="Heiman D."/>
            <person name="Howarth C."/>
            <person name="Mehta T."/>
            <person name="Neiman D."/>
            <person name="Pearson M."/>
            <person name="Roberts A."/>
            <person name="Saif S."/>
            <person name="Shea T."/>
            <person name="Shenoy N."/>
            <person name="Sisk P."/>
            <person name="Stolte C."/>
            <person name="Sykes S."/>
            <person name="White J."/>
            <person name="Yandava C."/>
            <person name="Haas B."/>
            <person name="Nusbaum C."/>
            <person name="Birren B."/>
        </authorList>
    </citation>
    <scope>NUCLEOTIDE SEQUENCE [LARGE SCALE GENOMIC DNA]</scope>
    <source>
        <strain evidence="6">p1A1 Lamole</strain>
    </source>
</reference>
<reference evidence="4 6" key="3">
    <citation type="journal article" date="2015" name="BMC Genomics">
        <title>Sex and parasites: genomic and transcriptomic analysis of Microbotryum lychnidis-dioicae, the biotrophic and plant-castrating anther smut fungus.</title>
        <authorList>
            <person name="Perlin M.H."/>
            <person name="Amselem J."/>
            <person name="Fontanillas E."/>
            <person name="Toh S.S."/>
            <person name="Chen Z."/>
            <person name="Goldberg J."/>
            <person name="Duplessis S."/>
            <person name="Henrissat B."/>
            <person name="Young S."/>
            <person name="Zeng Q."/>
            <person name="Aguileta G."/>
            <person name="Petit E."/>
            <person name="Badouin H."/>
            <person name="Andrews J."/>
            <person name="Razeeq D."/>
            <person name="Gabaldon T."/>
            <person name="Quesneville H."/>
            <person name="Giraud T."/>
            <person name="Hood M.E."/>
            <person name="Schultz D.J."/>
            <person name="Cuomo C.A."/>
        </authorList>
    </citation>
    <scope>NUCLEOTIDE SEQUENCE [LARGE SCALE GENOMIC DNA]</scope>
    <source>
        <strain evidence="6">p1A1 Lamole</strain>
        <strain evidence="4">P1A1 Lamole</strain>
    </source>
</reference>
<evidence type="ECO:0000259" key="3">
    <source>
        <dbReference type="Pfam" id="PF06221"/>
    </source>
</evidence>
<dbReference type="EMBL" id="AEIJ01000388">
    <property type="status" value="NOT_ANNOTATED_CDS"/>
    <property type="molecule type" value="Genomic_DNA"/>
</dbReference>
<feature type="compositionally biased region" description="Low complexity" evidence="2">
    <location>
        <begin position="148"/>
        <end position="165"/>
    </location>
</feature>
<evidence type="ECO:0000256" key="1">
    <source>
        <dbReference type="SAM" id="Coils"/>
    </source>
</evidence>
<feature type="domain" description="TRIP4/RQT4 C2HC5-type zinc finger" evidence="3">
    <location>
        <begin position="240"/>
        <end position="284"/>
    </location>
</feature>
<evidence type="ECO:0000313" key="4">
    <source>
        <dbReference type="EMBL" id="KDE05616.1"/>
    </source>
</evidence>
<dbReference type="HOGENOM" id="CLU_024413_0_0_1"/>
<dbReference type="InParanoid" id="U5H9V0"/>
<feature type="compositionally biased region" description="Low complexity" evidence="2">
    <location>
        <begin position="101"/>
        <end position="118"/>
    </location>
</feature>
<reference evidence="4" key="2">
    <citation type="submission" date="2010-11" db="EMBL/GenBank/DDBJ databases">
        <authorList>
            <consortium name="The Broad Institute Genome Sequencing Platform"/>
            <person name="Earl A."/>
            <person name="Ward D."/>
            <person name="Feldgarden M."/>
            <person name="Gevers D."/>
            <person name="Butler R."/>
            <person name="Young S.K."/>
            <person name="Zeng Q."/>
            <person name="Gargeya S."/>
            <person name="Fitzgerald M."/>
            <person name="Haas B."/>
            <person name="Abouelleil A."/>
            <person name="Alvarado L."/>
            <person name="Arachchi H.M."/>
            <person name="Berlin A."/>
            <person name="Brown A."/>
            <person name="Chapman S.B."/>
            <person name="Chen Z."/>
            <person name="Dunbar C."/>
            <person name="Freedman E."/>
            <person name="Gearin G."/>
            <person name="Gellesch M."/>
            <person name="Goldberg J."/>
            <person name="Griggs A."/>
            <person name="Gujja S."/>
            <person name="Heilman E."/>
            <person name="Heiman D."/>
            <person name="Howarth C."/>
            <person name="Larson L."/>
            <person name="Lui A."/>
            <person name="MacDonald P.J.P."/>
            <person name="Mehta T."/>
            <person name="Montmayeur A."/>
            <person name="Murphy C."/>
            <person name="Neiman D."/>
            <person name="Pearson M."/>
            <person name="Priest M."/>
            <person name="Roberts A."/>
            <person name="Saif S."/>
            <person name="Shea T."/>
            <person name="Shenoy N."/>
            <person name="Sisk P."/>
            <person name="Stolte C."/>
            <person name="Sykes S."/>
            <person name="White J."/>
            <person name="Yandava C."/>
            <person name="Wortman J."/>
            <person name="Nusbaum C."/>
            <person name="Birren B."/>
        </authorList>
    </citation>
    <scope>NUCLEOTIDE SEQUENCE</scope>
    <source>
        <strain evidence="4">P1A1 Lamole</strain>
    </source>
</reference>
<dbReference type="AlphaFoldDB" id="U5H9V0"/>
<evidence type="ECO:0000313" key="6">
    <source>
        <dbReference type="Proteomes" id="UP000017200"/>
    </source>
</evidence>
<dbReference type="OMA" id="APLCYSC"/>
<dbReference type="InterPro" id="IPR009349">
    <property type="entry name" value="TRIP4/RQT4_C2HC5_Znf"/>
</dbReference>
<dbReference type="OrthoDB" id="338816at2759"/>
<keyword evidence="1" id="KW-0175">Coiled coil</keyword>
<dbReference type="GO" id="GO:0005634">
    <property type="term" value="C:nucleus"/>
    <property type="evidence" value="ECO:0007669"/>
    <property type="project" value="InterPro"/>
</dbReference>
<dbReference type="EMBL" id="GL541683">
    <property type="protein sequence ID" value="KDE05616.1"/>
    <property type="molecule type" value="Genomic_DNA"/>
</dbReference>
<dbReference type="STRING" id="683840.U5H9V0"/>
<reference evidence="5" key="4">
    <citation type="submission" date="2015-06" db="UniProtKB">
        <authorList>
            <consortium name="EnsemblFungi"/>
        </authorList>
    </citation>
    <scope>IDENTIFICATION</scope>
</reference>
<feature type="region of interest" description="Disordered" evidence="2">
    <location>
        <begin position="513"/>
        <end position="554"/>
    </location>
</feature>
<feature type="region of interest" description="Disordered" evidence="2">
    <location>
        <begin position="135"/>
        <end position="208"/>
    </location>
</feature>
<sequence length="554" mass="59153">MTAASIAASLAQLIGLGESFYPPFSAAYHEPTVAQQILPYMTSIKTAQQVSNYLETLLPPGQASRALIEAYLAQRFPAPAASRPQPPRSSSTAAKADPWGTAKPTPAAAPTRAPNMAAMQSQFASTGKVYVKNRDDLDQGRRGGGGTASSSRANSSSRAPSGTTTPVPPPMAPSSSSSSSVATRSSKPPFHHHINDMSSLPTPQSISLSETGRSQLATLDTSLKLLRLRPSSSSSSSPSKRACFCSARYHPLSPYSPICPSCGLVLCSLNPPSFPCPSCQHPHLISAPLLESHINTLETQRSEMLERERRRTEAEKEQEALERAAIRFPELGGGDRAHVAQGAGSGRMGYAGLVGGGKVGALDIQARINRGYAQGRMVGGREFGGGGAGGGGAPQRVLRLDTKTSKVKVQTKTKVVKKSEPKLDRGKAEYLEKEEEVDEWESSRWIDESDDGWRLRKGLSPLDHTTTTQADRDATRPFLNLTMDEKDQPLWIKPLTIDSEPLPSTIGVDIDLEANTGRRNVPGAAPSKVLEGKKNKRSRRAKTEEATPSSAVGA</sequence>
<organism evidence="4">
    <name type="scientific">Microbotryum lychnidis-dioicae (strain p1A1 Lamole / MvSl-1064)</name>
    <name type="common">Anther smut fungus</name>
    <dbReference type="NCBI Taxonomy" id="683840"/>
    <lineage>
        <taxon>Eukaryota</taxon>
        <taxon>Fungi</taxon>
        <taxon>Dikarya</taxon>
        <taxon>Basidiomycota</taxon>
        <taxon>Pucciniomycotina</taxon>
        <taxon>Microbotryomycetes</taxon>
        <taxon>Microbotryales</taxon>
        <taxon>Microbotryaceae</taxon>
        <taxon>Microbotryum</taxon>
    </lineage>
</organism>
<evidence type="ECO:0000256" key="2">
    <source>
        <dbReference type="SAM" id="MobiDB-lite"/>
    </source>
</evidence>
<protein>
    <recommendedName>
        <fullName evidence="3">TRIP4/RQT4 C2HC5-type zinc finger domain-containing protein</fullName>
    </recommendedName>
</protein>
<feature type="coiled-coil region" evidence="1">
    <location>
        <begin position="297"/>
        <end position="324"/>
    </location>
</feature>
<accession>U5H9V0</accession>
<dbReference type="GO" id="GO:0072344">
    <property type="term" value="P:rescue of stalled ribosome"/>
    <property type="evidence" value="ECO:0007669"/>
    <property type="project" value="InterPro"/>
</dbReference>
<dbReference type="Pfam" id="PF06221">
    <property type="entry name" value="zf-C2HC5"/>
    <property type="match status" value="1"/>
</dbReference>
<dbReference type="EnsemblFungi" id="MVLG_03988T0">
    <property type="protein sequence ID" value="MVLG_03988T0"/>
    <property type="gene ID" value="MVLG_03988"/>
</dbReference>
<feature type="compositionally biased region" description="Polar residues" evidence="2">
    <location>
        <begin position="196"/>
        <end position="208"/>
    </location>
</feature>
<feature type="compositionally biased region" description="Low complexity" evidence="2">
    <location>
        <begin position="173"/>
        <end position="188"/>
    </location>
</feature>
<keyword evidence="6" id="KW-1185">Reference proteome</keyword>
<feature type="region of interest" description="Disordered" evidence="2">
    <location>
        <begin position="79"/>
        <end position="121"/>
    </location>
</feature>
<dbReference type="Proteomes" id="UP000017200">
    <property type="component" value="Unassembled WGS sequence"/>
</dbReference>
<feature type="compositionally biased region" description="Low complexity" evidence="2">
    <location>
        <begin position="79"/>
        <end position="94"/>
    </location>
</feature>
<dbReference type="GO" id="GO:0008270">
    <property type="term" value="F:zinc ion binding"/>
    <property type="evidence" value="ECO:0007669"/>
    <property type="project" value="InterPro"/>
</dbReference>
<evidence type="ECO:0000313" key="5">
    <source>
        <dbReference type="EnsemblFungi" id="MVLG_03988T0"/>
    </source>
</evidence>
<dbReference type="GO" id="GO:0180022">
    <property type="term" value="C:RQC-trigger complex"/>
    <property type="evidence" value="ECO:0007669"/>
    <property type="project" value="InterPro"/>
</dbReference>
<gene>
    <name evidence="4" type="ORF">MVLG_03988</name>
</gene>
<proteinExistence type="predicted"/>
<name>U5H9V0_USTV1</name>